<dbReference type="InterPro" id="IPR023213">
    <property type="entry name" value="CAT-like_dom_sf"/>
</dbReference>
<keyword evidence="2" id="KW-1185">Reference proteome</keyword>
<protein>
    <submittedName>
        <fullName evidence="1">Uncharacterized protein</fullName>
    </submittedName>
</protein>
<evidence type="ECO:0000313" key="1">
    <source>
        <dbReference type="EnsemblPlants" id="OB11G24860.1"/>
    </source>
</evidence>
<evidence type="ECO:0000313" key="2">
    <source>
        <dbReference type="Proteomes" id="UP000006038"/>
    </source>
</evidence>
<sequence>MDITVHSSKCVKPAYAYAGAGDAPAAADVVPLTVFDKVNFDMYISAIYAFRSPVPPNAVLEAGLAKALAEYRETVHSPDVEVNSWLRIPFRGMDFGGGPPLFGMPSYVPPAEGSVIVLPSFSWDGGVDAYVPLFRRDVGAFDRCCYSLADAGARL</sequence>
<dbReference type="HOGENOM" id="CLU_097334_0_0_1"/>
<dbReference type="AlphaFoldDB" id="J3N9K0"/>
<dbReference type="Pfam" id="PF02458">
    <property type="entry name" value="Transferase"/>
    <property type="match status" value="1"/>
</dbReference>
<dbReference type="Proteomes" id="UP000006038">
    <property type="component" value="Chromosome 11"/>
</dbReference>
<organism evidence="1">
    <name type="scientific">Oryza brachyantha</name>
    <name type="common">malo sina</name>
    <dbReference type="NCBI Taxonomy" id="4533"/>
    <lineage>
        <taxon>Eukaryota</taxon>
        <taxon>Viridiplantae</taxon>
        <taxon>Streptophyta</taxon>
        <taxon>Embryophyta</taxon>
        <taxon>Tracheophyta</taxon>
        <taxon>Spermatophyta</taxon>
        <taxon>Magnoliopsida</taxon>
        <taxon>Liliopsida</taxon>
        <taxon>Poales</taxon>
        <taxon>Poaceae</taxon>
        <taxon>BOP clade</taxon>
        <taxon>Oryzoideae</taxon>
        <taxon>Oryzeae</taxon>
        <taxon>Oryzinae</taxon>
        <taxon>Oryza</taxon>
    </lineage>
</organism>
<dbReference type="EnsemblPlants" id="OB11G24860.1">
    <property type="protein sequence ID" value="OB11G24860.1"/>
    <property type="gene ID" value="OB11G24860"/>
</dbReference>
<accession>J3N9K0</accession>
<reference evidence="1" key="2">
    <citation type="submission" date="2013-04" db="UniProtKB">
        <authorList>
            <consortium name="EnsemblPlants"/>
        </authorList>
    </citation>
    <scope>IDENTIFICATION</scope>
</reference>
<dbReference type="Gramene" id="OB11G24860.1">
    <property type="protein sequence ID" value="OB11G24860.1"/>
    <property type="gene ID" value="OB11G24860"/>
</dbReference>
<name>J3N9K0_ORYBR</name>
<proteinExistence type="predicted"/>
<dbReference type="GO" id="GO:0050734">
    <property type="term" value="F:hydroxycinnamoyltransferase activity"/>
    <property type="evidence" value="ECO:0007669"/>
    <property type="project" value="UniProtKB-ARBA"/>
</dbReference>
<dbReference type="Gene3D" id="3.30.559.10">
    <property type="entry name" value="Chloramphenicol acetyltransferase-like domain"/>
    <property type="match status" value="1"/>
</dbReference>
<reference evidence="1" key="1">
    <citation type="journal article" date="2013" name="Nat. Commun.">
        <title>Whole-genome sequencing of Oryza brachyantha reveals mechanisms underlying Oryza genome evolution.</title>
        <authorList>
            <person name="Chen J."/>
            <person name="Huang Q."/>
            <person name="Gao D."/>
            <person name="Wang J."/>
            <person name="Lang Y."/>
            <person name="Liu T."/>
            <person name="Li B."/>
            <person name="Bai Z."/>
            <person name="Luis Goicoechea J."/>
            <person name="Liang C."/>
            <person name="Chen C."/>
            <person name="Zhang W."/>
            <person name="Sun S."/>
            <person name="Liao Y."/>
            <person name="Zhang X."/>
            <person name="Yang L."/>
            <person name="Song C."/>
            <person name="Wang M."/>
            <person name="Shi J."/>
            <person name="Liu G."/>
            <person name="Liu J."/>
            <person name="Zhou H."/>
            <person name="Zhou W."/>
            <person name="Yu Q."/>
            <person name="An N."/>
            <person name="Chen Y."/>
            <person name="Cai Q."/>
            <person name="Wang B."/>
            <person name="Liu B."/>
            <person name="Min J."/>
            <person name="Huang Y."/>
            <person name="Wu H."/>
            <person name="Li Z."/>
            <person name="Zhang Y."/>
            <person name="Yin Y."/>
            <person name="Song W."/>
            <person name="Jiang J."/>
            <person name="Jackson S.A."/>
            <person name="Wing R.A."/>
            <person name="Wang J."/>
            <person name="Chen M."/>
        </authorList>
    </citation>
    <scope>NUCLEOTIDE SEQUENCE [LARGE SCALE GENOMIC DNA]</scope>
    <source>
        <strain evidence="1">cv. IRGC 101232</strain>
    </source>
</reference>